<dbReference type="Gene3D" id="2.30.22.10">
    <property type="entry name" value="Head domain of nucleotide exchange factor GrpE"/>
    <property type="match status" value="1"/>
</dbReference>
<dbReference type="InterPro" id="IPR000740">
    <property type="entry name" value="GrpE"/>
</dbReference>
<organism evidence="7 8">
    <name type="scientific">Clostridium ganghwense</name>
    <dbReference type="NCBI Taxonomy" id="312089"/>
    <lineage>
        <taxon>Bacteria</taxon>
        <taxon>Bacillati</taxon>
        <taxon>Bacillota</taxon>
        <taxon>Clostridia</taxon>
        <taxon>Eubacteriales</taxon>
        <taxon>Clostridiaceae</taxon>
        <taxon>Clostridium</taxon>
    </lineage>
</organism>
<dbReference type="Gene3D" id="3.90.20.20">
    <property type="match status" value="1"/>
</dbReference>
<keyword evidence="2 3" id="KW-0143">Chaperone</keyword>
<comment type="similarity">
    <text evidence="1 3 5">Belongs to the GrpE family.</text>
</comment>
<evidence type="ECO:0000313" key="8">
    <source>
        <dbReference type="Proteomes" id="UP001079657"/>
    </source>
</evidence>
<evidence type="ECO:0000256" key="4">
    <source>
        <dbReference type="RuleBase" id="RU000639"/>
    </source>
</evidence>
<name>A0ABT4CS11_9CLOT</name>
<feature type="region of interest" description="Disordered" evidence="6">
    <location>
        <begin position="1"/>
        <end position="24"/>
    </location>
</feature>
<comment type="subunit">
    <text evidence="3">Homodimer.</text>
</comment>
<feature type="compositionally biased region" description="Basic and acidic residues" evidence="6">
    <location>
        <begin position="1"/>
        <end position="15"/>
    </location>
</feature>
<keyword evidence="8" id="KW-1185">Reference proteome</keyword>
<dbReference type="SUPFAM" id="SSF51064">
    <property type="entry name" value="Head domain of nucleotide exchange factor GrpE"/>
    <property type="match status" value="1"/>
</dbReference>
<dbReference type="InterPro" id="IPR009012">
    <property type="entry name" value="GrpE_head"/>
</dbReference>
<keyword evidence="3 4" id="KW-0346">Stress response</keyword>
<dbReference type="PROSITE" id="PS01071">
    <property type="entry name" value="GRPE"/>
    <property type="match status" value="1"/>
</dbReference>
<gene>
    <name evidence="3 7" type="primary">grpE</name>
    <name evidence="7" type="ORF">OXH55_14380</name>
</gene>
<dbReference type="RefSeq" id="WP_268050729.1">
    <property type="nucleotide sequence ID" value="NZ_JAPQES010000005.1"/>
</dbReference>
<dbReference type="EMBL" id="JAPQES010000005">
    <property type="protein sequence ID" value="MCY6371829.1"/>
    <property type="molecule type" value="Genomic_DNA"/>
</dbReference>
<evidence type="ECO:0000256" key="2">
    <source>
        <dbReference type="ARBA" id="ARBA00023186"/>
    </source>
</evidence>
<protein>
    <recommendedName>
        <fullName evidence="3 4">Protein GrpE</fullName>
    </recommendedName>
    <alternativeName>
        <fullName evidence="3">HSP-70 cofactor</fullName>
    </alternativeName>
</protein>
<evidence type="ECO:0000256" key="6">
    <source>
        <dbReference type="SAM" id="MobiDB-lite"/>
    </source>
</evidence>
<evidence type="ECO:0000256" key="3">
    <source>
        <dbReference type="HAMAP-Rule" id="MF_01151"/>
    </source>
</evidence>
<comment type="caution">
    <text evidence="7">The sequence shown here is derived from an EMBL/GenBank/DDBJ whole genome shotgun (WGS) entry which is preliminary data.</text>
</comment>
<dbReference type="InterPro" id="IPR013805">
    <property type="entry name" value="GrpE_CC"/>
</dbReference>
<reference evidence="7" key="1">
    <citation type="submission" date="2022-12" db="EMBL/GenBank/DDBJ databases">
        <authorList>
            <person name="Wang J."/>
        </authorList>
    </citation>
    <scope>NUCLEOTIDE SEQUENCE</scope>
    <source>
        <strain evidence="7">HY-42-06</strain>
    </source>
</reference>
<accession>A0ABT4CS11</accession>
<comment type="subcellular location">
    <subcellularLocation>
        <location evidence="3">Cytoplasm</location>
    </subcellularLocation>
</comment>
<evidence type="ECO:0000256" key="5">
    <source>
        <dbReference type="RuleBase" id="RU004478"/>
    </source>
</evidence>
<sequence>MENKENLQETLKEETEVNNNEEVEEVKSEEIKFEEEISELKDKNKVLKDENKKLENELNSLKDRFLRMNAEYENFRKRTEKEKKAIYTDACSDVLNNMFPAFDNLERAIVAEGNAEDLKKGIEAVMKQFIESLSKLDVEEIGAEGEFDPNYHNAIMHVEDESLGENQIVEVFQKGFKRGDKVLRYSLVKVAN</sequence>
<proteinExistence type="inferred from homology"/>
<dbReference type="Proteomes" id="UP001079657">
    <property type="component" value="Unassembled WGS sequence"/>
</dbReference>
<dbReference type="CDD" id="cd00446">
    <property type="entry name" value="GrpE"/>
    <property type="match status" value="1"/>
</dbReference>
<dbReference type="NCBIfam" id="NF010757">
    <property type="entry name" value="PRK14160.1"/>
    <property type="match status" value="1"/>
</dbReference>
<dbReference type="SUPFAM" id="SSF58014">
    <property type="entry name" value="Coiled-coil domain of nucleotide exchange factor GrpE"/>
    <property type="match status" value="1"/>
</dbReference>
<comment type="function">
    <text evidence="3 4">Participates actively in the response to hyperosmotic and heat shock by preventing the aggregation of stress-denatured proteins, in association with DnaK and GrpE. It is the nucleotide exchange factor for DnaK and may function as a thermosensor. Unfolded proteins bind initially to DnaJ; upon interaction with the DnaJ-bound protein, DnaK hydrolyzes its bound ATP, resulting in the formation of a stable complex. GrpE releases ADP from DnaK; ATP binding to DnaK triggers the release of the substrate protein, thus completing the reaction cycle. Several rounds of ATP-dependent interactions between DnaJ, DnaK and GrpE are required for fully efficient folding.</text>
</comment>
<dbReference type="HAMAP" id="MF_01151">
    <property type="entry name" value="GrpE"/>
    <property type="match status" value="1"/>
</dbReference>
<evidence type="ECO:0000313" key="7">
    <source>
        <dbReference type="EMBL" id="MCY6371829.1"/>
    </source>
</evidence>
<keyword evidence="3" id="KW-0963">Cytoplasm</keyword>
<evidence type="ECO:0000256" key="1">
    <source>
        <dbReference type="ARBA" id="ARBA00009054"/>
    </source>
</evidence>
<dbReference type="NCBIfam" id="NF010738">
    <property type="entry name" value="PRK14140.1"/>
    <property type="match status" value="1"/>
</dbReference>
<dbReference type="PANTHER" id="PTHR21237">
    <property type="entry name" value="GRPE PROTEIN"/>
    <property type="match status" value="1"/>
</dbReference>
<dbReference type="PANTHER" id="PTHR21237:SF23">
    <property type="entry name" value="GRPE PROTEIN HOMOLOG, MITOCHONDRIAL"/>
    <property type="match status" value="1"/>
</dbReference>
<dbReference type="Pfam" id="PF01025">
    <property type="entry name" value="GrpE"/>
    <property type="match status" value="1"/>
</dbReference>
<dbReference type="PRINTS" id="PR00773">
    <property type="entry name" value="GRPEPROTEIN"/>
</dbReference>